<dbReference type="Proteomes" id="UP000609726">
    <property type="component" value="Unassembled WGS sequence"/>
</dbReference>
<reference evidence="1 2" key="1">
    <citation type="submission" date="2019-10" db="EMBL/GenBank/DDBJ databases">
        <title>Taxonomy of Antarctic Massilia spp.: description of Massilia rubra sp. nov., Massilia aquatica sp. nov., Massilia mucilaginosa sp. nov., Massilia frigida sp. nov. isolated from streams, lakes and regoliths.</title>
        <authorList>
            <person name="Holochova P."/>
            <person name="Sedlacek I."/>
            <person name="Kralova S."/>
            <person name="Maslanova I."/>
            <person name="Busse H.-J."/>
            <person name="Stankova E."/>
            <person name="Vrbovska V."/>
            <person name="Kovarovic V."/>
            <person name="Bartak M."/>
            <person name="Svec P."/>
            <person name="Pantucek R."/>
        </authorList>
    </citation>
    <scope>NUCLEOTIDE SEQUENCE [LARGE SCALE GENOMIC DNA]</scope>
    <source>
        <strain evidence="1 2">CCM 8733</strain>
    </source>
</reference>
<gene>
    <name evidence="1" type="ORF">F2P45_12860</name>
</gene>
<accession>A0ABX0NSW5</accession>
<sequence length="59" mass="6399">MQKILNPGVPMYCKYEQACQLTNRLVQETSIFGGFVVNVQSRQDGLGAPAIRLAGAGKM</sequence>
<evidence type="ECO:0000313" key="2">
    <source>
        <dbReference type="Proteomes" id="UP000609726"/>
    </source>
</evidence>
<dbReference type="EMBL" id="WHJH01000012">
    <property type="protein sequence ID" value="NHZ89897.1"/>
    <property type="molecule type" value="Genomic_DNA"/>
</dbReference>
<proteinExistence type="predicted"/>
<dbReference type="RefSeq" id="WP_166875216.1">
    <property type="nucleotide sequence ID" value="NZ_WHJH01000012.1"/>
</dbReference>
<keyword evidence="2" id="KW-1185">Reference proteome</keyword>
<name>A0ABX0NSW5_9BURK</name>
<comment type="caution">
    <text evidence="1">The sequence shown here is derived from an EMBL/GenBank/DDBJ whole genome shotgun (WGS) entry which is preliminary data.</text>
</comment>
<organism evidence="1 2">
    <name type="scientific">Massilia mucilaginosa</name>
    <dbReference type="NCBI Taxonomy" id="2609282"/>
    <lineage>
        <taxon>Bacteria</taxon>
        <taxon>Pseudomonadati</taxon>
        <taxon>Pseudomonadota</taxon>
        <taxon>Betaproteobacteria</taxon>
        <taxon>Burkholderiales</taxon>
        <taxon>Oxalobacteraceae</taxon>
        <taxon>Telluria group</taxon>
        <taxon>Massilia</taxon>
    </lineage>
</organism>
<evidence type="ECO:0000313" key="1">
    <source>
        <dbReference type="EMBL" id="NHZ89897.1"/>
    </source>
</evidence>
<protein>
    <submittedName>
        <fullName evidence="1">Uncharacterized protein</fullName>
    </submittedName>
</protein>